<feature type="chain" id="PRO_5020955357" description="Phospholipase A2-like protein" evidence="1">
    <location>
        <begin position="30"/>
        <end position="136"/>
    </location>
</feature>
<evidence type="ECO:0000313" key="2">
    <source>
        <dbReference type="EMBL" id="TCT22757.1"/>
    </source>
</evidence>
<dbReference type="EMBL" id="SMAO01000002">
    <property type="protein sequence ID" value="TCT22757.1"/>
    <property type="molecule type" value="Genomic_DNA"/>
</dbReference>
<keyword evidence="1" id="KW-0732">Signal</keyword>
<evidence type="ECO:0008006" key="4">
    <source>
        <dbReference type="Google" id="ProtNLM"/>
    </source>
</evidence>
<accession>A0A4R3N366</accession>
<dbReference type="OrthoDB" id="8087013at2"/>
<proteinExistence type="predicted"/>
<organism evidence="2 3">
    <name type="scientific">Thiobaca trueperi</name>
    <dbReference type="NCBI Taxonomy" id="127458"/>
    <lineage>
        <taxon>Bacteria</taxon>
        <taxon>Pseudomonadati</taxon>
        <taxon>Pseudomonadota</taxon>
        <taxon>Gammaproteobacteria</taxon>
        <taxon>Chromatiales</taxon>
        <taxon>Chromatiaceae</taxon>
        <taxon>Thiobaca</taxon>
    </lineage>
</organism>
<dbReference type="Proteomes" id="UP000295717">
    <property type="component" value="Unassembled WGS sequence"/>
</dbReference>
<dbReference type="GO" id="GO:0004623">
    <property type="term" value="F:phospholipase A2 activity"/>
    <property type="evidence" value="ECO:0007669"/>
    <property type="project" value="InterPro"/>
</dbReference>
<dbReference type="SUPFAM" id="SSF48619">
    <property type="entry name" value="Phospholipase A2, PLA2"/>
    <property type="match status" value="1"/>
</dbReference>
<sequence>MLKCLDRSGFRVAVWLLALSLLPAGAAHAFKCLPLYGNWCGPGHPASVALPPVDVFDAACMHHDYCIASPVPETLCDRAFVGELHQLAAQTGYLPRPLQWAEYAIRLKSGGGWGGMPMPTPWDAMGMLSSALAPCQ</sequence>
<dbReference type="InterPro" id="IPR036444">
    <property type="entry name" value="PLipase_A2_dom_sf"/>
</dbReference>
<gene>
    <name evidence="2" type="ORF">EDC35_10288</name>
</gene>
<name>A0A4R3N366_9GAMM</name>
<keyword evidence="3" id="KW-1185">Reference proteome</keyword>
<dbReference type="GO" id="GO:0050482">
    <property type="term" value="P:arachidonate secretion"/>
    <property type="evidence" value="ECO:0007669"/>
    <property type="project" value="InterPro"/>
</dbReference>
<comment type="caution">
    <text evidence="2">The sequence shown here is derived from an EMBL/GenBank/DDBJ whole genome shotgun (WGS) entry which is preliminary data.</text>
</comment>
<reference evidence="2 3" key="1">
    <citation type="submission" date="2019-03" db="EMBL/GenBank/DDBJ databases">
        <title>Genomic Encyclopedia of Type Strains, Phase IV (KMG-IV): sequencing the most valuable type-strain genomes for metagenomic binning, comparative biology and taxonomic classification.</title>
        <authorList>
            <person name="Goeker M."/>
        </authorList>
    </citation>
    <scope>NUCLEOTIDE SEQUENCE [LARGE SCALE GENOMIC DNA]</scope>
    <source>
        <strain evidence="2 3">DSM 13587</strain>
    </source>
</reference>
<protein>
    <recommendedName>
        <fullName evidence="4">Phospholipase A2-like protein</fullName>
    </recommendedName>
</protein>
<dbReference type="Gene3D" id="1.20.90.10">
    <property type="entry name" value="Phospholipase A2 domain"/>
    <property type="match status" value="1"/>
</dbReference>
<dbReference type="GO" id="GO:0006644">
    <property type="term" value="P:phospholipid metabolic process"/>
    <property type="evidence" value="ECO:0007669"/>
    <property type="project" value="InterPro"/>
</dbReference>
<evidence type="ECO:0000313" key="3">
    <source>
        <dbReference type="Proteomes" id="UP000295717"/>
    </source>
</evidence>
<dbReference type="AlphaFoldDB" id="A0A4R3N366"/>
<evidence type="ECO:0000256" key="1">
    <source>
        <dbReference type="SAM" id="SignalP"/>
    </source>
</evidence>
<feature type="signal peptide" evidence="1">
    <location>
        <begin position="1"/>
        <end position="29"/>
    </location>
</feature>
<dbReference type="RefSeq" id="WP_132975868.1">
    <property type="nucleotide sequence ID" value="NZ_SMAO01000002.1"/>
</dbReference>